<dbReference type="InterPro" id="IPR027897">
    <property type="entry name" value="DUF4559"/>
</dbReference>
<keyword evidence="2" id="KW-0175">Coiled coil</keyword>
<feature type="non-terminal residue" evidence="4">
    <location>
        <position position="2700"/>
    </location>
</feature>
<protein>
    <submittedName>
        <fullName evidence="4">Uncharacterized protein</fullName>
    </submittedName>
</protein>
<dbReference type="SUPFAM" id="SSF48452">
    <property type="entry name" value="TPR-like"/>
    <property type="match status" value="3"/>
</dbReference>
<evidence type="ECO:0000256" key="3">
    <source>
        <dbReference type="SAM" id="MobiDB-lite"/>
    </source>
</evidence>
<dbReference type="EMBL" id="CALNXK010000006">
    <property type="protein sequence ID" value="CAH3038684.1"/>
    <property type="molecule type" value="Genomic_DNA"/>
</dbReference>
<evidence type="ECO:0000313" key="5">
    <source>
        <dbReference type="Proteomes" id="UP001159405"/>
    </source>
</evidence>
<dbReference type="Gene3D" id="3.40.50.300">
    <property type="entry name" value="P-loop containing nucleotide triphosphate hydrolases"/>
    <property type="match status" value="2"/>
</dbReference>
<feature type="repeat" description="TPR" evidence="1">
    <location>
        <begin position="1169"/>
        <end position="1202"/>
    </location>
</feature>
<dbReference type="PANTHER" id="PTHR35083:SF1">
    <property type="entry name" value="RGD1565685 PROTEIN"/>
    <property type="match status" value="1"/>
</dbReference>
<proteinExistence type="predicted"/>
<evidence type="ECO:0000256" key="2">
    <source>
        <dbReference type="SAM" id="Coils"/>
    </source>
</evidence>
<dbReference type="SUPFAM" id="SSF52540">
    <property type="entry name" value="P-loop containing nucleoside triphosphate hydrolases"/>
    <property type="match status" value="2"/>
</dbReference>
<dbReference type="InterPro" id="IPR019734">
    <property type="entry name" value="TPR_rpt"/>
</dbReference>
<feature type="region of interest" description="Disordered" evidence="3">
    <location>
        <begin position="340"/>
        <end position="359"/>
    </location>
</feature>
<name>A0ABN8MY68_9CNID</name>
<evidence type="ECO:0000313" key="4">
    <source>
        <dbReference type="EMBL" id="CAH3038684.1"/>
    </source>
</evidence>
<accession>A0ABN8MY68</accession>
<dbReference type="InterPro" id="IPR011990">
    <property type="entry name" value="TPR-like_helical_dom_sf"/>
</dbReference>
<dbReference type="PROSITE" id="PS50005">
    <property type="entry name" value="TPR"/>
    <property type="match status" value="1"/>
</dbReference>
<dbReference type="SMART" id="SM00028">
    <property type="entry name" value="TPR"/>
    <property type="match status" value="2"/>
</dbReference>
<feature type="coiled-coil region" evidence="2">
    <location>
        <begin position="313"/>
        <end position="340"/>
    </location>
</feature>
<feature type="coiled-coil region" evidence="2">
    <location>
        <begin position="1901"/>
        <end position="1963"/>
    </location>
</feature>
<dbReference type="Proteomes" id="UP001159405">
    <property type="component" value="Unassembled WGS sequence"/>
</dbReference>
<keyword evidence="1" id="KW-0802">TPR repeat</keyword>
<organism evidence="4 5">
    <name type="scientific">Porites lobata</name>
    <dbReference type="NCBI Taxonomy" id="104759"/>
    <lineage>
        <taxon>Eukaryota</taxon>
        <taxon>Metazoa</taxon>
        <taxon>Cnidaria</taxon>
        <taxon>Anthozoa</taxon>
        <taxon>Hexacorallia</taxon>
        <taxon>Scleractinia</taxon>
        <taxon>Fungiina</taxon>
        <taxon>Poritidae</taxon>
        <taxon>Porites</taxon>
    </lineage>
</organism>
<sequence>MASGGWVAELDKKEHKNWVMVGCALNIAKKGIAPKIQNKLETWYQSLISSPPLQSLPPCACAPSAPKCATCVTWEKELKRHHKSGRPKICWDNSDRTQWGSPTGAWEIAKVYMPTLGSRAKDVIDADGTDIGGLLNLLEWCPFINPPVSRTLLNSARDECRNRWAHAAKQEICDTDVPTIFSHLNNLLSDPVFNSERSARKASSDLQDLFRQGLINFRVSEVEALHLLRQCLEADLRKCQEDLAYTLRHLSQVQEQSNANKSEITTLRQQMEEKSRNVSENVSTILIEVAAFNKFLNQRDDLRNTIEVICDDLDEHKSSISRLQEDVMEVKEEVKTLKHKAQFGPHKRNENDDEEDDDDDILCTAPDWLTVFTGRKSELEWLESNLVLLNPEKKPRTSSSIKTICGLGGCGKTSLSIEFAWRYKHRFPGGVFWVNGENDENVRKSVVEILTFVNISASVTDNIEDILNKFVSWLSKMKRPWLLVVDNADELNDPNCPAGVKKICKGLWQRTHLPRKHGHILVTTRANATQSRTFLKISSDDCLKLHCFSEEEGALFLMQRTGLGGNDLDPEAICLAKELGSLPLALEQAAAYISSSPLPLNFKDYLKRYEEVKLRLLKQQHATALSLEAQHRLSTHTTWVVNFEYVKERSPAAAKIMRISAFFESEFIPFNVINRGFPECNQEELRECSFSYSDIGDILKILSSYSLFSVNHQCKLFRVHKLVQEVVRDSLTKSERIKTLVECVRVLRFAFLQFPDQLIVFSLLLHFLKLTSYMKEEMNETKEDDTSDLFNVDTYHLCKLVHDLTRTRRSLCLLNAELSDFFLQLFRVVFGDSDPSELLFEMTNASIIKWNTEGANEGKKLMDNVVRKLFEFEKSGVVIEADVKFQVLFHKANFFFVEGEVEKWYNALLELESLNLPTSAANTAELLMHIAVVENYGMKRKTGHRAMEAIELAKKIYSSDDPKLLRMLQYASVVLYDSGKLKESKIYAKEMRDISMTLPPWSEDVGCGMHSSLSYLCELNHEVMKDVLLEILEYRCPHIYSCILDGYVNNCIPYLDDGFEDFIDVPLHCLMKCVCIALRESNNSKFSAETLAIYRRIGETFVSLRMKHYGSIFPDMEEARCFLMTVNILSRTDEEDVFRSRQLPVFVSCQGRPEQCQCRPCADSIGDRSRRYKDAGNAFFSLGDYLRSLEFYNKALNLTPKDAKLLTNKASAQVKLSKQKAQSQPLKEQQNILQHALQDSLSAISADPSWVKGYYWKAVCLAELGQRGASLAAAAVAECLFPLQWTQIPAVVEHFGCYIVKDVAASEDLGRAVEISENSLVIVVRSGKYVLTQPLKVPSNAVIVGLGKVEITCVKGVPLFLDKTVYIDNIELTPSAEFIRMNKEDAKKCLDRGQLHQALSLYSKVLASCPENTQLLTARASTFLKAAKEKNNTCQRESLLELGVEDTKSTIRADPSWLLGYSTRAAIMTELGRKYEALASAAVFNHLSSGRDISSVIQRYGALQIHVVENSDELRNFLEEIAEPEGVNQIVLMKEGEYLFENSVQINPAIVVVGLGKVIVSCKTGAPFHFRKEHFVENVELQGDCGDEPESLETASSTSLFGQDEYISLALPSGYDASKIMATGGWVADLDKKEHKNWVLVGCALNIAKNGISPKMQKEMEAWYRNLISSPPLQSLSPCTCPSRAAKCTSCTTWEAELSRHHMAPRPKICWNNSDKNQWGSPAGAWEIAKLFMPTLGTRKMDVLDAETTDIGGLLNLMEWCPFLTPPVNKTVLCRARDECRNHWAHSPKQEIQDVDVPTIFSHLNNLLSDPVFNADKKAQKASQHLQDLFHQGLVNVRDSEMEALHLLRQSLASDLTKCQDDLTDVQTKVAQVDAETKKLYMAAHKDFDLSEVKEQGDLNNEDLGKLREELETQLRDAEAYLSTEISTVLRSVDDFNTVLNQRDDLQEDLNVLHDDVEVVRNRMVNVASDLNLIQSKVLNFETNLAIVKSAVQKVTIKMNTTETKISGLQKDFMDVKEVVDSLKENGFQAETGDDEDIFCTAPSRLPSFTGRTTALSWLEKNLVLESGVQNGAETSCCTKTICGLGGCGKTSLAVEFAWINKSRFPGGVFWINGESDDNIHKSVAEILALKNIFTPKSANMDETLTRFLTWLSNKELPWLLVVDNVDELQDPTCPTGVKKICKGPWQRNSKSPKRGHILLTTRQNARDARAFLKNSCEDYLELQCFSEEEGVMFLMNRKGLEGKSPEPDAVALTKELGALPLALEQAAAYITASPIPLSFADYFKKYREVKLRLLKQQPAIALSMEAQHRLSVHTTWEMNFAYVREQSPAAASMMRIAAFLESENVPFAVINPGLPELDQDELKEKASCNIEIAMLLRILSSYSLFSISSQNKVFHVHKLIQEVVKESLTAEQKIKALVAASRLLNFALCHCSEASKSGSGAGYLSELKDEERRIANALLINVRKLKNHIQDEIDSHEKEFAPFLCNDNSIINLFQFVGILIENDVFFFTLRKELWDVILKVHKVRDSSDPNQILTMRTSAAISKRNVPGRENYDEAKRLAQKTVQKMAEFEKSGFVIKDDIKYRVLEHMASYYASEGKWKENYKALLELEGLSLSDEKVVNLQILIGRAENFVSAGNFECVLKRHLRALELARKIYPSDHRELLRVLQFVAMHFYNDDKLQEARIYAEEMLQIAKKQPP</sequence>
<dbReference type="InterPro" id="IPR027417">
    <property type="entry name" value="P-loop_NTPase"/>
</dbReference>
<comment type="caution">
    <text evidence="4">The sequence shown here is derived from an EMBL/GenBank/DDBJ whole genome shotgun (WGS) entry which is preliminary data.</text>
</comment>
<dbReference type="Gene3D" id="1.25.40.10">
    <property type="entry name" value="Tetratricopeptide repeat domain"/>
    <property type="match status" value="3"/>
</dbReference>
<evidence type="ECO:0000256" key="1">
    <source>
        <dbReference type="PROSITE-ProRule" id="PRU00339"/>
    </source>
</evidence>
<dbReference type="Pfam" id="PF15112">
    <property type="entry name" value="DUF4559"/>
    <property type="match status" value="2"/>
</dbReference>
<reference evidence="4 5" key="1">
    <citation type="submission" date="2022-05" db="EMBL/GenBank/DDBJ databases">
        <authorList>
            <consortium name="Genoscope - CEA"/>
            <person name="William W."/>
        </authorList>
    </citation>
    <scope>NUCLEOTIDE SEQUENCE [LARGE SCALE GENOMIC DNA]</scope>
</reference>
<dbReference type="PANTHER" id="PTHR35083">
    <property type="entry name" value="RGD1565685 PROTEIN"/>
    <property type="match status" value="1"/>
</dbReference>
<keyword evidence="5" id="KW-1185">Reference proteome</keyword>
<gene>
    <name evidence="4" type="ORF">PLOB_00039369</name>
</gene>
<dbReference type="PROSITE" id="PS50293">
    <property type="entry name" value="TPR_REGION"/>
    <property type="match status" value="1"/>
</dbReference>